<name>A0A0C9YPF4_9AGAM</name>
<evidence type="ECO:0000313" key="2">
    <source>
        <dbReference type="EMBL" id="KIK15694.1"/>
    </source>
</evidence>
<reference evidence="3" key="2">
    <citation type="submission" date="2015-01" db="EMBL/GenBank/DDBJ databases">
        <title>Evolutionary Origins and Diversification of the Mycorrhizal Mutualists.</title>
        <authorList>
            <consortium name="DOE Joint Genome Institute"/>
            <consortium name="Mycorrhizal Genomics Consortium"/>
            <person name="Kohler A."/>
            <person name="Kuo A."/>
            <person name="Nagy L.G."/>
            <person name="Floudas D."/>
            <person name="Copeland A."/>
            <person name="Barry K.W."/>
            <person name="Cichocki N."/>
            <person name="Veneault-Fourrey C."/>
            <person name="LaButti K."/>
            <person name="Lindquist E.A."/>
            <person name="Lipzen A."/>
            <person name="Lundell T."/>
            <person name="Morin E."/>
            <person name="Murat C."/>
            <person name="Riley R."/>
            <person name="Ohm R."/>
            <person name="Sun H."/>
            <person name="Tunlid A."/>
            <person name="Henrissat B."/>
            <person name="Grigoriev I.V."/>
            <person name="Hibbett D.S."/>
            <person name="Martin F."/>
        </authorList>
    </citation>
    <scope>NUCLEOTIDE SEQUENCE [LARGE SCALE GENOMIC DNA]</scope>
    <source>
        <strain evidence="3">441</strain>
    </source>
</reference>
<evidence type="ECO:0000256" key="1">
    <source>
        <dbReference type="SAM" id="MobiDB-lite"/>
    </source>
</evidence>
<feature type="region of interest" description="Disordered" evidence="1">
    <location>
        <begin position="1"/>
        <end position="23"/>
    </location>
</feature>
<evidence type="ECO:0000313" key="3">
    <source>
        <dbReference type="Proteomes" id="UP000054018"/>
    </source>
</evidence>
<keyword evidence="3" id="KW-1185">Reference proteome</keyword>
<dbReference type="Proteomes" id="UP000054018">
    <property type="component" value="Unassembled WGS sequence"/>
</dbReference>
<dbReference type="AlphaFoldDB" id="A0A0C9YPF4"/>
<dbReference type="EMBL" id="KN833880">
    <property type="protein sequence ID" value="KIK15694.1"/>
    <property type="molecule type" value="Genomic_DNA"/>
</dbReference>
<dbReference type="HOGENOM" id="CLU_3069582_0_0_1"/>
<protein>
    <submittedName>
        <fullName evidence="2">Unplaced genomic scaffold scaffold_196, whole genome shotgun sequence</fullName>
    </submittedName>
</protein>
<proteinExistence type="predicted"/>
<accession>A0A0C9YPF4</accession>
<organism evidence="2 3">
    <name type="scientific">Pisolithus microcarpus 441</name>
    <dbReference type="NCBI Taxonomy" id="765257"/>
    <lineage>
        <taxon>Eukaryota</taxon>
        <taxon>Fungi</taxon>
        <taxon>Dikarya</taxon>
        <taxon>Basidiomycota</taxon>
        <taxon>Agaricomycotina</taxon>
        <taxon>Agaricomycetes</taxon>
        <taxon>Agaricomycetidae</taxon>
        <taxon>Boletales</taxon>
        <taxon>Sclerodermatineae</taxon>
        <taxon>Pisolithaceae</taxon>
        <taxon>Pisolithus</taxon>
    </lineage>
</organism>
<gene>
    <name evidence="2" type="ORF">PISMIDRAFT_687064</name>
</gene>
<sequence length="53" mass="6190">MKKRTRGKVRVRFRPRDMHTSPVPQSMLNLVMKKILDEGKITAGVKQGDIRER</sequence>
<reference evidence="2 3" key="1">
    <citation type="submission" date="2014-04" db="EMBL/GenBank/DDBJ databases">
        <authorList>
            <consortium name="DOE Joint Genome Institute"/>
            <person name="Kuo A."/>
            <person name="Kohler A."/>
            <person name="Costa M.D."/>
            <person name="Nagy L.G."/>
            <person name="Floudas D."/>
            <person name="Copeland A."/>
            <person name="Barry K.W."/>
            <person name="Cichocki N."/>
            <person name="Veneault-Fourrey C."/>
            <person name="LaButti K."/>
            <person name="Lindquist E.A."/>
            <person name="Lipzen A."/>
            <person name="Lundell T."/>
            <person name="Morin E."/>
            <person name="Murat C."/>
            <person name="Sun H."/>
            <person name="Tunlid A."/>
            <person name="Henrissat B."/>
            <person name="Grigoriev I.V."/>
            <person name="Hibbett D.S."/>
            <person name="Martin F."/>
            <person name="Nordberg H.P."/>
            <person name="Cantor M.N."/>
            <person name="Hua S.X."/>
        </authorList>
    </citation>
    <scope>NUCLEOTIDE SEQUENCE [LARGE SCALE GENOMIC DNA]</scope>
    <source>
        <strain evidence="2 3">441</strain>
    </source>
</reference>
<feature type="compositionally biased region" description="Basic residues" evidence="1">
    <location>
        <begin position="1"/>
        <end position="13"/>
    </location>
</feature>